<comment type="function">
    <text evidence="17">Catalyzes the synthesis of activated sulfate.</text>
</comment>
<dbReference type="InterPro" id="IPR011779">
    <property type="entry name" value="SO4_adenylTrfase_lsu"/>
</dbReference>
<evidence type="ECO:0000313" key="20">
    <source>
        <dbReference type="Proteomes" id="UP000664096"/>
    </source>
</evidence>
<dbReference type="CDD" id="cd02027">
    <property type="entry name" value="APSK"/>
    <property type="match status" value="1"/>
</dbReference>
<dbReference type="NCBIfam" id="NF003013">
    <property type="entry name" value="PRK03846.1"/>
    <property type="match status" value="1"/>
</dbReference>
<dbReference type="NCBIfam" id="TIGR02034">
    <property type="entry name" value="CysN"/>
    <property type="match status" value="1"/>
</dbReference>
<dbReference type="NCBIfam" id="NF003478">
    <property type="entry name" value="PRK05124.1"/>
    <property type="match status" value="1"/>
</dbReference>
<dbReference type="RefSeq" id="WP_207139187.1">
    <property type="nucleotide sequence ID" value="NZ_JAEKJZ010000001.1"/>
</dbReference>
<dbReference type="SUPFAM" id="SSF52540">
    <property type="entry name" value="P-loop containing nucleoside triphosphate hydrolases"/>
    <property type="match status" value="2"/>
</dbReference>
<evidence type="ECO:0000256" key="3">
    <source>
        <dbReference type="ARBA" id="ARBA00005438"/>
    </source>
</evidence>
<dbReference type="Gene3D" id="3.40.50.300">
    <property type="entry name" value="P-loop containing nucleotide triphosphate hydrolases"/>
    <property type="match status" value="2"/>
</dbReference>
<dbReference type="Pfam" id="PF01583">
    <property type="entry name" value="APS_kinase"/>
    <property type="match status" value="1"/>
</dbReference>
<dbReference type="CDD" id="cd03695">
    <property type="entry name" value="CysN_NodQ_II"/>
    <property type="match status" value="1"/>
</dbReference>
<dbReference type="InterPro" id="IPR044138">
    <property type="entry name" value="CysN_II"/>
</dbReference>
<accession>A0A939EDK3</accession>
<dbReference type="InterPro" id="IPR044139">
    <property type="entry name" value="CysN_NoDQ_III"/>
</dbReference>
<evidence type="ECO:0000256" key="2">
    <source>
        <dbReference type="ARBA" id="ARBA00002357"/>
    </source>
</evidence>
<gene>
    <name evidence="16 19" type="primary">cysN</name>
    <name evidence="17" type="synonym">cysC</name>
    <name evidence="19" type="ORF">JF539_04770</name>
</gene>
<comment type="pathway">
    <text evidence="16">Sulfur metabolism; hydrogen sulfide biosynthesis; sulfite from sulfate: step 1/3.</text>
</comment>
<evidence type="ECO:0000256" key="1">
    <source>
        <dbReference type="ARBA" id="ARBA00001823"/>
    </source>
</evidence>
<evidence type="ECO:0000256" key="9">
    <source>
        <dbReference type="ARBA" id="ARBA00022741"/>
    </source>
</evidence>
<sequence length="644" mass="70888">MANTDIQNAAEAAVNDYILAQESKDQLRFLTCGSVDDGKSTLIGRLLYDTKLIFEDQLAALERDSKKHGTVGEEIDLALLVDGLEAEREQGITIDVAYRFFATEKRKFIVADTPGHEQYTRNMATGASTADLAVLLVDARNGLMVQTRRHAFIASLLGIRHVVLAVNKIDLVGFSEERFNEIRKEFETFANGFDFETLQAIPMSARYGDNVTIKSEHMAWYSGPTLLEHLEGIEVGEHALEAPFRFPVQWVNRPNLDFRGYSGTIASGRVAVGDDLVVAGPAKISKVKSIVGAGGEVSAAAAGEAVTISLEDEIDISRGDLLSSTAHRPEVADQFAAHVIWMSDEPLLPGRPYLLKIGTRTVTATVSEIKHKINVNTFEHVAGKTLELNEIAFCNFALSTSVPFDPYEENRTTGSFILIDRLSNATVGAGMIWFALRRASNIHWQALDVDKQARSEKLNQKPAVLWFTGLSGSGKSTIASIVEKKLHIEGKHTYTLDGDNVRHGLNKDLGFTDADRVENIRRVGEVAKLFTDAGMITLVSFISPFKSERRMARDLMEDGEFIEVFVDTPIEECRKRDPKGLYAKADRGEIKNFTGIDSPYEAPETPEIHVKNVGKDPQDVAEEVIAYLRERGILNGGGTNGEGS</sequence>
<dbReference type="EC" id="2.7.1.25" evidence="17"/>
<evidence type="ECO:0000313" key="19">
    <source>
        <dbReference type="EMBL" id="MBN9669639.1"/>
    </source>
</evidence>
<dbReference type="GO" id="GO:0004020">
    <property type="term" value="F:adenylylsulfate kinase activity"/>
    <property type="evidence" value="ECO:0007669"/>
    <property type="project" value="UniProtKB-UniRule"/>
</dbReference>
<comment type="subunit">
    <text evidence="5">Sulfate-activating enzymes, NodP and NodQ, may be physically associated.</text>
</comment>
<dbReference type="GO" id="GO:0000103">
    <property type="term" value="P:sulfate assimilation"/>
    <property type="evidence" value="ECO:0007669"/>
    <property type="project" value="UniProtKB-UniRule"/>
</dbReference>
<dbReference type="InterPro" id="IPR054696">
    <property type="entry name" value="GTP-eEF1A_C"/>
</dbReference>
<dbReference type="GO" id="GO:0005524">
    <property type="term" value="F:ATP binding"/>
    <property type="evidence" value="ECO:0007669"/>
    <property type="project" value="UniProtKB-UniRule"/>
</dbReference>
<evidence type="ECO:0000256" key="13">
    <source>
        <dbReference type="ARBA" id="ARBA00023268"/>
    </source>
</evidence>
<dbReference type="Gene3D" id="2.40.30.10">
    <property type="entry name" value="Translation factors"/>
    <property type="match status" value="2"/>
</dbReference>
<comment type="catalytic activity">
    <reaction evidence="1 17">
        <text>adenosine 5'-phosphosulfate + ATP = 3'-phosphoadenylyl sulfate + ADP + H(+)</text>
        <dbReference type="Rhea" id="RHEA:24152"/>
        <dbReference type="ChEBI" id="CHEBI:15378"/>
        <dbReference type="ChEBI" id="CHEBI:30616"/>
        <dbReference type="ChEBI" id="CHEBI:58243"/>
        <dbReference type="ChEBI" id="CHEBI:58339"/>
        <dbReference type="ChEBI" id="CHEBI:456216"/>
        <dbReference type="EC" id="2.7.1.25"/>
    </reaction>
</comment>
<dbReference type="NCBIfam" id="NF004035">
    <property type="entry name" value="PRK05506.1"/>
    <property type="match status" value="1"/>
</dbReference>
<dbReference type="PANTHER" id="PTHR23115">
    <property type="entry name" value="TRANSLATION FACTOR"/>
    <property type="match status" value="1"/>
</dbReference>
<dbReference type="InterPro" id="IPR050100">
    <property type="entry name" value="TRAFAC_GTPase_members"/>
</dbReference>
<keyword evidence="9 16" id="KW-0547">Nucleotide-binding</keyword>
<comment type="caution">
    <text evidence="19">The sequence shown here is derived from an EMBL/GenBank/DDBJ whole genome shotgun (WGS) entry which is preliminary data.</text>
</comment>
<comment type="similarity">
    <text evidence="3">In the C-terminal section; belongs to the APS kinase family.</text>
</comment>
<dbReference type="HAMAP" id="MF_00065">
    <property type="entry name" value="Adenylyl_sulf_kinase"/>
    <property type="match status" value="1"/>
</dbReference>
<dbReference type="Pfam" id="PF22594">
    <property type="entry name" value="GTP-eEF1A_C"/>
    <property type="match status" value="1"/>
</dbReference>
<comment type="similarity">
    <text evidence="17">Belongs to the APS kinase family.</text>
</comment>
<dbReference type="CDD" id="cd04166">
    <property type="entry name" value="CysN_ATPS"/>
    <property type="match status" value="1"/>
</dbReference>
<evidence type="ECO:0000256" key="12">
    <source>
        <dbReference type="ARBA" id="ARBA00023134"/>
    </source>
</evidence>
<name>A0A939EDK3_9HYPH</name>
<reference evidence="19" key="1">
    <citation type="submission" date="2020-12" db="EMBL/GenBank/DDBJ databases">
        <title>Oil enriched cultivation method for isolating marine PHA-producing bacteria.</title>
        <authorList>
            <person name="Zheng W."/>
            <person name="Yu S."/>
            <person name="Huang Y."/>
        </authorList>
    </citation>
    <scope>NUCLEOTIDE SEQUENCE</scope>
    <source>
        <strain evidence="19">SY-2-12</strain>
    </source>
</reference>
<evidence type="ECO:0000256" key="15">
    <source>
        <dbReference type="ARBA" id="ARBA00049370"/>
    </source>
</evidence>
<keyword evidence="17" id="KW-0597">Phosphoprotein</keyword>
<dbReference type="SUPFAM" id="SSF50465">
    <property type="entry name" value="EF-Tu/eEF-1alpha/eIF2-gamma C-terminal domain"/>
    <property type="match status" value="1"/>
</dbReference>
<dbReference type="FunFam" id="3.40.50.300:FF:000212">
    <property type="entry name" value="Adenylyl-sulfate kinase"/>
    <property type="match status" value="1"/>
</dbReference>
<comment type="function">
    <text evidence="2">APS kinase catalyzes the synthesis of activated sulfate.</text>
</comment>
<evidence type="ECO:0000256" key="10">
    <source>
        <dbReference type="ARBA" id="ARBA00022777"/>
    </source>
</evidence>
<feature type="binding site" evidence="16">
    <location>
        <begin position="167"/>
        <end position="170"/>
    </location>
    <ligand>
        <name>GTP</name>
        <dbReference type="ChEBI" id="CHEBI:37565"/>
    </ligand>
</feature>
<dbReference type="InterPro" id="IPR009001">
    <property type="entry name" value="Transl_elong_EF1A/Init_IF2_C"/>
</dbReference>
<dbReference type="SUPFAM" id="SSF50447">
    <property type="entry name" value="Translation proteins"/>
    <property type="match status" value="1"/>
</dbReference>
<evidence type="ECO:0000259" key="18">
    <source>
        <dbReference type="PROSITE" id="PS51722"/>
    </source>
</evidence>
<dbReference type="NCBIfam" id="TIGR00455">
    <property type="entry name" value="apsK"/>
    <property type="match status" value="1"/>
</dbReference>
<proteinExistence type="inferred from homology"/>
<keyword evidence="8 16" id="KW-0548">Nucleotidyltransferase</keyword>
<keyword evidence="11 16" id="KW-0067">ATP-binding</keyword>
<dbReference type="EMBL" id="JAEKJZ010000001">
    <property type="protein sequence ID" value="MBN9669639.1"/>
    <property type="molecule type" value="Genomic_DNA"/>
</dbReference>
<evidence type="ECO:0000256" key="4">
    <source>
        <dbReference type="ARBA" id="ARBA00007237"/>
    </source>
</evidence>
<dbReference type="GO" id="GO:0070814">
    <property type="term" value="P:hydrogen sulfide biosynthetic process"/>
    <property type="evidence" value="ECO:0007669"/>
    <property type="project" value="UniProtKB-UniRule"/>
</dbReference>
<dbReference type="GO" id="GO:0005525">
    <property type="term" value="F:GTP binding"/>
    <property type="evidence" value="ECO:0007669"/>
    <property type="project" value="UniProtKB-UniRule"/>
</dbReference>
<evidence type="ECO:0000256" key="6">
    <source>
        <dbReference type="ARBA" id="ARBA00022458"/>
    </source>
</evidence>
<dbReference type="InterPro" id="IPR000795">
    <property type="entry name" value="T_Tr_GTP-bd_dom"/>
</dbReference>
<dbReference type="InterPro" id="IPR009000">
    <property type="entry name" value="Transl_B-barrel_sf"/>
</dbReference>
<evidence type="ECO:0000256" key="11">
    <source>
        <dbReference type="ARBA" id="ARBA00022840"/>
    </source>
</evidence>
<comment type="similarity">
    <text evidence="16">Belongs to the TRAFAC class translation factor GTPase superfamily. Classic translation factor GTPase family. CysN/NodQ subfamily.</text>
</comment>
<evidence type="ECO:0000256" key="14">
    <source>
        <dbReference type="ARBA" id="ARBA00024872"/>
    </source>
</evidence>
<feature type="domain" description="Tr-type G" evidence="18">
    <location>
        <begin position="24"/>
        <end position="241"/>
    </location>
</feature>
<dbReference type="PROSITE" id="PS51722">
    <property type="entry name" value="G_TR_2"/>
    <property type="match status" value="1"/>
</dbReference>
<comment type="similarity">
    <text evidence="4">In the N-terminal section; belongs to the TRAFAC class translation factor GTPase superfamily. Classic translation factor GTPase family. CysN/NodQ subfamily.</text>
</comment>
<comment type="catalytic activity">
    <reaction evidence="15 16">
        <text>sulfate + ATP + H(+) = adenosine 5'-phosphosulfate + diphosphate</text>
        <dbReference type="Rhea" id="RHEA:18133"/>
        <dbReference type="ChEBI" id="CHEBI:15378"/>
        <dbReference type="ChEBI" id="CHEBI:16189"/>
        <dbReference type="ChEBI" id="CHEBI:30616"/>
        <dbReference type="ChEBI" id="CHEBI:33019"/>
        <dbReference type="ChEBI" id="CHEBI:58243"/>
        <dbReference type="EC" id="2.7.7.4"/>
    </reaction>
</comment>
<dbReference type="HAMAP" id="MF_00062">
    <property type="entry name" value="Sulf_adenylyltr_sub1"/>
    <property type="match status" value="1"/>
</dbReference>
<evidence type="ECO:0000256" key="8">
    <source>
        <dbReference type="ARBA" id="ARBA00022695"/>
    </source>
</evidence>
<comment type="subunit">
    <text evidence="16">Heterodimer composed of CysD, the smaller subunit, and CysN.</text>
</comment>
<dbReference type="EC" id="2.7.7.4" evidence="16"/>
<dbReference type="FunFam" id="3.40.50.300:FF:000119">
    <property type="entry name" value="Sulfate adenylyltransferase subunit 1"/>
    <property type="match status" value="1"/>
</dbReference>
<comment type="pathway">
    <text evidence="17">Sulfur metabolism; hydrogen sulfide biosynthesis; sulfite from sulfate: step 2/3.</text>
</comment>
<dbReference type="GO" id="GO:0004781">
    <property type="term" value="F:sulfate adenylyltransferase (ATP) activity"/>
    <property type="evidence" value="ECO:0007669"/>
    <property type="project" value="UniProtKB-UniRule"/>
</dbReference>
<dbReference type="InterPro" id="IPR002891">
    <property type="entry name" value="APS"/>
</dbReference>
<dbReference type="InterPro" id="IPR059117">
    <property type="entry name" value="APS_kinase_dom"/>
</dbReference>
<dbReference type="AlphaFoldDB" id="A0A939EDK3"/>
<dbReference type="InterPro" id="IPR027417">
    <property type="entry name" value="P-loop_NTPase"/>
</dbReference>
<keyword evidence="12 16" id="KW-0342">GTP-binding</keyword>
<dbReference type="PRINTS" id="PR00315">
    <property type="entry name" value="ELONGATNFCT"/>
</dbReference>
<evidence type="ECO:0000256" key="16">
    <source>
        <dbReference type="HAMAP-Rule" id="MF_00062"/>
    </source>
</evidence>
<feature type="binding site" evidence="16">
    <location>
        <begin position="112"/>
        <end position="116"/>
    </location>
    <ligand>
        <name>GTP</name>
        <dbReference type="ChEBI" id="CHEBI:37565"/>
    </ligand>
</feature>
<keyword evidence="6" id="KW-0536">Nodulation</keyword>
<feature type="binding site" evidence="16">
    <location>
        <begin position="33"/>
        <end position="40"/>
    </location>
    <ligand>
        <name>GTP</name>
        <dbReference type="ChEBI" id="CHEBI:37565"/>
    </ligand>
</feature>
<dbReference type="CDD" id="cd04095">
    <property type="entry name" value="CysN_NoDQ_III"/>
    <property type="match status" value="1"/>
</dbReference>
<dbReference type="InterPro" id="IPR041757">
    <property type="entry name" value="CysN_GTP-bd"/>
</dbReference>
<dbReference type="InterPro" id="IPR031157">
    <property type="entry name" value="G_TR_CS"/>
</dbReference>
<keyword evidence="10 17" id="KW-0418">Kinase</keyword>
<keyword evidence="13" id="KW-0511">Multifunctional enzyme</keyword>
<protein>
    <recommendedName>
        <fullName evidence="16 17">Multifunctional fusion protein</fullName>
    </recommendedName>
    <domain>
        <recommendedName>
            <fullName evidence="16">Sulfate adenylyltransferase subunit 1</fullName>
            <ecNumber evidence="16">2.7.7.4</ecNumber>
        </recommendedName>
        <alternativeName>
            <fullName evidence="16">ATP-sulfurylase large subunit</fullName>
        </alternativeName>
        <alternativeName>
            <fullName evidence="16">Sulfate adenylate transferase</fullName>
            <shortName evidence="16">SAT</shortName>
        </alternativeName>
    </domain>
    <domain>
        <recommendedName>
            <fullName evidence="17">Adenylyl-sulfate kinase</fullName>
            <ecNumber evidence="17">2.7.1.25</ecNumber>
        </recommendedName>
        <alternativeName>
            <fullName evidence="17">APS kinase</fullName>
        </alternativeName>
        <alternativeName>
            <fullName evidence="17">ATP adenosine-5'-phosphosulfate 3'-phosphotransferase</fullName>
        </alternativeName>
        <alternativeName>
            <fullName evidence="17">Adenosine-5'-phosphosulfate kinase</fullName>
        </alternativeName>
    </domain>
</protein>
<dbReference type="GO" id="GO:0003924">
    <property type="term" value="F:GTPase activity"/>
    <property type="evidence" value="ECO:0007669"/>
    <property type="project" value="InterPro"/>
</dbReference>
<dbReference type="Proteomes" id="UP000664096">
    <property type="component" value="Unassembled WGS sequence"/>
</dbReference>
<dbReference type="Pfam" id="PF00009">
    <property type="entry name" value="GTP_EFTU"/>
    <property type="match status" value="1"/>
</dbReference>
<evidence type="ECO:0000256" key="5">
    <source>
        <dbReference type="ARBA" id="ARBA00011760"/>
    </source>
</evidence>
<dbReference type="PROSITE" id="PS00301">
    <property type="entry name" value="G_TR_1"/>
    <property type="match status" value="1"/>
</dbReference>
<feature type="active site" description="Phosphoserine intermediate" evidence="17">
    <location>
        <position position="543"/>
    </location>
</feature>
<feature type="binding site" evidence="17">
    <location>
        <begin position="469"/>
        <end position="476"/>
    </location>
    <ligand>
        <name>ATP</name>
        <dbReference type="ChEBI" id="CHEBI:30616"/>
    </ligand>
</feature>
<organism evidence="19 20">
    <name type="scientific">Roseibium aggregatum</name>
    <dbReference type="NCBI Taxonomy" id="187304"/>
    <lineage>
        <taxon>Bacteria</taxon>
        <taxon>Pseudomonadati</taxon>
        <taxon>Pseudomonadota</taxon>
        <taxon>Alphaproteobacteria</taxon>
        <taxon>Hyphomicrobiales</taxon>
        <taxon>Stappiaceae</taxon>
        <taxon>Roseibium</taxon>
    </lineage>
</organism>
<comment type="function">
    <text evidence="14">Proposed to provide activated sulfate for transfer to Nod factor. ATP sulfurylase may be the GTPase, regulating ATP sulfurylase activity.</text>
</comment>
<comment type="function">
    <text evidence="16">With CysD forms the ATP sulfurylase (ATPS) that catalyzes the adenylation of sulfate producing adenosine 5'-phosphosulfate (APS) and diphosphate, the first enzymatic step in sulfur assimilation pathway. APS synthesis involves the formation of a high-energy phosphoric-sulfuric acid anhydride bond driven by GTP hydrolysis by CysN coupled to ATP hydrolysis by CysD.</text>
</comment>
<evidence type="ECO:0000256" key="17">
    <source>
        <dbReference type="HAMAP-Rule" id="MF_00065"/>
    </source>
</evidence>
<keyword evidence="7 16" id="KW-0808">Transferase</keyword>
<evidence type="ECO:0000256" key="7">
    <source>
        <dbReference type="ARBA" id="ARBA00022679"/>
    </source>
</evidence>